<dbReference type="CDD" id="cd07176">
    <property type="entry name" value="terB"/>
    <property type="match status" value="1"/>
</dbReference>
<evidence type="ECO:0000313" key="2">
    <source>
        <dbReference type="Proteomes" id="UP001055108"/>
    </source>
</evidence>
<dbReference type="EMBL" id="BPQM01000153">
    <property type="protein sequence ID" value="GJD81683.1"/>
    <property type="molecule type" value="Genomic_DNA"/>
</dbReference>
<dbReference type="RefSeq" id="WP_238306912.1">
    <property type="nucleotide sequence ID" value="NZ_BPQM01000153.1"/>
</dbReference>
<dbReference type="Proteomes" id="UP001055108">
    <property type="component" value="Unassembled WGS sequence"/>
</dbReference>
<reference evidence="1" key="2">
    <citation type="submission" date="2021-08" db="EMBL/GenBank/DDBJ databases">
        <authorList>
            <person name="Tani A."/>
            <person name="Ola A."/>
            <person name="Ogura Y."/>
            <person name="Katsura K."/>
            <person name="Hayashi T."/>
        </authorList>
    </citation>
    <scope>NUCLEOTIDE SEQUENCE</scope>
    <source>
        <strain evidence="1">NBRC 103626</strain>
    </source>
</reference>
<accession>A0AA37HTK6</accession>
<name>A0AA37HTK6_9HYPH</name>
<reference evidence="1" key="1">
    <citation type="journal article" date="2016" name="Front. Microbiol.">
        <title>Genome Sequence of the Piezophilic, Mesophilic Sulfate-Reducing Bacterium Desulfovibrio indicus J2T.</title>
        <authorList>
            <person name="Cao J."/>
            <person name="Maignien L."/>
            <person name="Shao Z."/>
            <person name="Alain K."/>
            <person name="Jebbar M."/>
        </authorList>
    </citation>
    <scope>NUCLEOTIDE SEQUENCE</scope>
    <source>
        <strain evidence="1">NBRC 103626</strain>
    </source>
</reference>
<evidence type="ECO:0000313" key="1">
    <source>
        <dbReference type="EMBL" id="GJD81683.1"/>
    </source>
</evidence>
<dbReference type="Gene3D" id="1.10.3680.10">
    <property type="entry name" value="TerB-like"/>
    <property type="match status" value="1"/>
</dbReference>
<protein>
    <recommendedName>
        <fullName evidence="3">Tellurite resistance protein TerB</fullName>
    </recommendedName>
</protein>
<dbReference type="InterPro" id="IPR029024">
    <property type="entry name" value="TerB-like"/>
</dbReference>
<gene>
    <name evidence="1" type="ORF">NBEOAGPD_4937</name>
</gene>
<dbReference type="SUPFAM" id="SSF158682">
    <property type="entry name" value="TerB-like"/>
    <property type="match status" value="1"/>
</dbReference>
<keyword evidence="2" id="KW-1185">Reference proteome</keyword>
<sequence length="154" mass="16086">MLPFADLLDRLSRTVTAYAGDKELMLAGVSAAANVMVADGEVAGTEFETALAGLRANPVLEKGYDGLMLEAELYDGIARARTRAGRAENLRAVARISGRAAEQRESVFLIAADVADHDGIAPVEATALGEIADALGLDPTALLRASPIRALPAR</sequence>
<comment type="caution">
    <text evidence="1">The sequence shown here is derived from an EMBL/GenBank/DDBJ whole genome shotgun (WGS) entry which is preliminary data.</text>
</comment>
<proteinExistence type="predicted"/>
<dbReference type="AlphaFoldDB" id="A0AA37HTK6"/>
<evidence type="ECO:0008006" key="3">
    <source>
        <dbReference type="Google" id="ProtNLM"/>
    </source>
</evidence>
<organism evidence="1 2">
    <name type="scientific">Methylobacterium gregans</name>
    <dbReference type="NCBI Taxonomy" id="374424"/>
    <lineage>
        <taxon>Bacteria</taxon>
        <taxon>Pseudomonadati</taxon>
        <taxon>Pseudomonadota</taxon>
        <taxon>Alphaproteobacteria</taxon>
        <taxon>Hyphomicrobiales</taxon>
        <taxon>Methylobacteriaceae</taxon>
        <taxon>Methylobacterium</taxon>
    </lineage>
</organism>